<dbReference type="SUPFAM" id="SSF49599">
    <property type="entry name" value="TRAF domain-like"/>
    <property type="match status" value="1"/>
</dbReference>
<dbReference type="Gene3D" id="2.60.210.10">
    <property type="entry name" value="Apoptosis, Tumor Necrosis Factor Receptor Associated Protein 2, Chain A"/>
    <property type="match status" value="1"/>
</dbReference>
<dbReference type="Proteomes" id="UP001620626">
    <property type="component" value="Unassembled WGS sequence"/>
</dbReference>
<organism evidence="2 3">
    <name type="scientific">Heterodera trifolii</name>
    <dbReference type="NCBI Taxonomy" id="157864"/>
    <lineage>
        <taxon>Eukaryota</taxon>
        <taxon>Metazoa</taxon>
        <taxon>Ecdysozoa</taxon>
        <taxon>Nematoda</taxon>
        <taxon>Chromadorea</taxon>
        <taxon>Rhabditida</taxon>
        <taxon>Tylenchina</taxon>
        <taxon>Tylenchomorpha</taxon>
        <taxon>Tylenchoidea</taxon>
        <taxon>Heteroderidae</taxon>
        <taxon>Heteroderinae</taxon>
        <taxon>Heterodera</taxon>
    </lineage>
</organism>
<evidence type="ECO:0000313" key="3">
    <source>
        <dbReference type="Proteomes" id="UP001620626"/>
    </source>
</evidence>
<sequence length="355" mass="40449">MIFNAMPYLAIFEVRSGVLTVEEVLGVYQFNSNPFLYLRGEPGLYSLKFPSHGRIFNWNKARANRRGTLALEFEKVSEFARESVGSSRLSDAVEIKGLAWEMEAKITMSKGTADEKKCLEFYLWYDGKEGALGNSLYSATFRILSEGNIDADNSIGTLSDYVINRSNSGRGFDNFITFAELMEPSNGFYNREEDKVILAIDVITVDEPKVDKCISVQSKSSGTISMDIEKVSEFAREIIWSERESETVHIKGLPWKIFAQISPKNGSTDSNEKWLYFPLCVMPRKKMEIGVAFFLQLFELCRERAVPIQRNNPQLNFNIIKELMDPFKGLYDKREDKVTLAIDVTVKEAKMEDKS</sequence>
<name>A0ABD2LWY5_9BILA</name>
<dbReference type="PROSITE" id="PS50144">
    <property type="entry name" value="MATH"/>
    <property type="match status" value="1"/>
</dbReference>
<dbReference type="InterPro" id="IPR008974">
    <property type="entry name" value="TRAF-like"/>
</dbReference>
<keyword evidence="3" id="KW-1185">Reference proteome</keyword>
<feature type="domain" description="MATH" evidence="1">
    <location>
        <begin position="66"/>
        <end position="202"/>
    </location>
</feature>
<dbReference type="AlphaFoldDB" id="A0ABD2LWY5"/>
<evidence type="ECO:0000313" key="2">
    <source>
        <dbReference type="EMBL" id="KAL3119746.1"/>
    </source>
</evidence>
<protein>
    <recommendedName>
        <fullName evidence="1">MATH domain-containing protein</fullName>
    </recommendedName>
</protein>
<reference evidence="2 3" key="1">
    <citation type="submission" date="2024-10" db="EMBL/GenBank/DDBJ databases">
        <authorList>
            <person name="Kim D."/>
        </authorList>
    </citation>
    <scope>NUCLEOTIDE SEQUENCE [LARGE SCALE GENOMIC DNA]</scope>
    <source>
        <strain evidence="2">BH-2024</strain>
    </source>
</reference>
<proteinExistence type="predicted"/>
<evidence type="ECO:0000259" key="1">
    <source>
        <dbReference type="PROSITE" id="PS50144"/>
    </source>
</evidence>
<dbReference type="EMBL" id="JBICBT010000235">
    <property type="protein sequence ID" value="KAL3119746.1"/>
    <property type="molecule type" value="Genomic_DNA"/>
</dbReference>
<dbReference type="InterPro" id="IPR002083">
    <property type="entry name" value="MATH/TRAF_dom"/>
</dbReference>
<accession>A0ABD2LWY5</accession>
<gene>
    <name evidence="2" type="ORF">niasHT_006004</name>
</gene>
<comment type="caution">
    <text evidence="2">The sequence shown here is derived from an EMBL/GenBank/DDBJ whole genome shotgun (WGS) entry which is preliminary data.</text>
</comment>